<organism evidence="1 2">
    <name type="scientific">Aspergillus brasiliensis (strain CBS 101740 / IMI 381727 / IBT 21946)</name>
    <dbReference type="NCBI Taxonomy" id="767769"/>
    <lineage>
        <taxon>Eukaryota</taxon>
        <taxon>Fungi</taxon>
        <taxon>Dikarya</taxon>
        <taxon>Ascomycota</taxon>
        <taxon>Pezizomycotina</taxon>
        <taxon>Eurotiomycetes</taxon>
        <taxon>Eurotiomycetidae</taxon>
        <taxon>Eurotiales</taxon>
        <taxon>Aspergillaceae</taxon>
        <taxon>Aspergillus</taxon>
        <taxon>Aspergillus subgen. Circumdati</taxon>
    </lineage>
</organism>
<dbReference type="Proteomes" id="UP000184499">
    <property type="component" value="Unassembled WGS sequence"/>
</dbReference>
<dbReference type="EMBL" id="KV878691">
    <property type="protein sequence ID" value="OJJ68186.1"/>
    <property type="molecule type" value="Genomic_DNA"/>
</dbReference>
<proteinExistence type="predicted"/>
<accession>A0A1L9U920</accession>
<dbReference type="GeneID" id="93578272"/>
<reference evidence="2" key="1">
    <citation type="journal article" date="2017" name="Genome Biol.">
        <title>Comparative genomics reveals high biological diversity and specific adaptations in the industrially and medically important fungal genus Aspergillus.</title>
        <authorList>
            <person name="de Vries R.P."/>
            <person name="Riley R."/>
            <person name="Wiebenga A."/>
            <person name="Aguilar-Osorio G."/>
            <person name="Amillis S."/>
            <person name="Uchima C.A."/>
            <person name="Anderluh G."/>
            <person name="Asadollahi M."/>
            <person name="Askin M."/>
            <person name="Barry K."/>
            <person name="Battaglia E."/>
            <person name="Bayram O."/>
            <person name="Benocci T."/>
            <person name="Braus-Stromeyer S.A."/>
            <person name="Caldana C."/>
            <person name="Canovas D."/>
            <person name="Cerqueira G.C."/>
            <person name="Chen F."/>
            <person name="Chen W."/>
            <person name="Choi C."/>
            <person name="Clum A."/>
            <person name="Dos Santos R.A."/>
            <person name="Damasio A.R."/>
            <person name="Diallinas G."/>
            <person name="Emri T."/>
            <person name="Fekete E."/>
            <person name="Flipphi M."/>
            <person name="Freyberg S."/>
            <person name="Gallo A."/>
            <person name="Gournas C."/>
            <person name="Habgood R."/>
            <person name="Hainaut M."/>
            <person name="Harispe M.L."/>
            <person name="Henrissat B."/>
            <person name="Hilden K.S."/>
            <person name="Hope R."/>
            <person name="Hossain A."/>
            <person name="Karabika E."/>
            <person name="Karaffa L."/>
            <person name="Karanyi Z."/>
            <person name="Krasevec N."/>
            <person name="Kuo A."/>
            <person name="Kusch H."/>
            <person name="LaButti K."/>
            <person name="Lagendijk E.L."/>
            <person name="Lapidus A."/>
            <person name="Levasseur A."/>
            <person name="Lindquist E."/>
            <person name="Lipzen A."/>
            <person name="Logrieco A.F."/>
            <person name="MacCabe A."/>
            <person name="Maekelae M.R."/>
            <person name="Malavazi I."/>
            <person name="Melin P."/>
            <person name="Meyer V."/>
            <person name="Mielnichuk N."/>
            <person name="Miskei M."/>
            <person name="Molnar A.P."/>
            <person name="Mule G."/>
            <person name="Ngan C.Y."/>
            <person name="Orejas M."/>
            <person name="Orosz E."/>
            <person name="Ouedraogo J.P."/>
            <person name="Overkamp K.M."/>
            <person name="Park H.-S."/>
            <person name="Perrone G."/>
            <person name="Piumi F."/>
            <person name="Punt P.J."/>
            <person name="Ram A.F."/>
            <person name="Ramon A."/>
            <person name="Rauscher S."/>
            <person name="Record E."/>
            <person name="Riano-Pachon D.M."/>
            <person name="Robert V."/>
            <person name="Roehrig J."/>
            <person name="Ruller R."/>
            <person name="Salamov A."/>
            <person name="Salih N.S."/>
            <person name="Samson R.A."/>
            <person name="Sandor E."/>
            <person name="Sanguinetti M."/>
            <person name="Schuetze T."/>
            <person name="Sepcic K."/>
            <person name="Shelest E."/>
            <person name="Sherlock G."/>
            <person name="Sophianopoulou V."/>
            <person name="Squina F.M."/>
            <person name="Sun H."/>
            <person name="Susca A."/>
            <person name="Todd R.B."/>
            <person name="Tsang A."/>
            <person name="Unkles S.E."/>
            <person name="van de Wiele N."/>
            <person name="van Rossen-Uffink D."/>
            <person name="Oliveira J.V."/>
            <person name="Vesth T.C."/>
            <person name="Visser J."/>
            <person name="Yu J.-H."/>
            <person name="Zhou M."/>
            <person name="Andersen M.R."/>
            <person name="Archer D.B."/>
            <person name="Baker S.E."/>
            <person name="Benoit I."/>
            <person name="Brakhage A.A."/>
            <person name="Braus G.H."/>
            <person name="Fischer R."/>
            <person name="Frisvad J.C."/>
            <person name="Goldman G.H."/>
            <person name="Houbraken J."/>
            <person name="Oakley B."/>
            <person name="Pocsi I."/>
            <person name="Scazzocchio C."/>
            <person name="Seiboth B."/>
            <person name="vanKuyk P.A."/>
            <person name="Wortman J."/>
            <person name="Dyer P.S."/>
            <person name="Grigoriev I.V."/>
        </authorList>
    </citation>
    <scope>NUCLEOTIDE SEQUENCE [LARGE SCALE GENOMIC DNA]</scope>
    <source>
        <strain evidence="2">CBS 101740 / IMI 381727 / IBT 21946</strain>
    </source>
</reference>
<keyword evidence="2" id="KW-1185">Reference proteome</keyword>
<evidence type="ECO:0000313" key="2">
    <source>
        <dbReference type="Proteomes" id="UP000184499"/>
    </source>
</evidence>
<name>A0A1L9U920_ASPBC</name>
<dbReference type="AlphaFoldDB" id="A0A1L9U920"/>
<evidence type="ECO:0000313" key="1">
    <source>
        <dbReference type="EMBL" id="OJJ68186.1"/>
    </source>
</evidence>
<dbReference type="VEuPathDB" id="FungiDB:ASPBRDRAFT_47126"/>
<protein>
    <submittedName>
        <fullName evidence="1">Uncharacterized protein</fullName>
    </submittedName>
</protein>
<dbReference type="RefSeq" id="XP_067475435.1">
    <property type="nucleotide sequence ID" value="XM_067625784.1"/>
</dbReference>
<sequence length="86" mass="9380">MPSTLVQAVLTATFLNVTPDNENKPLAISVDNEDQLIHSITPRNHCSAAQMAELSILRTSQSFSINKSGIDLARSRIIPTMLLNGF</sequence>
<gene>
    <name evidence="1" type="ORF">ASPBRDRAFT_47126</name>
</gene>